<dbReference type="GO" id="GO:0005667">
    <property type="term" value="C:transcription regulator complex"/>
    <property type="evidence" value="ECO:0007669"/>
    <property type="project" value="TreeGrafter"/>
</dbReference>
<name>A0A1S8XB54_OPIVI</name>
<dbReference type="GO" id="GO:0000978">
    <property type="term" value="F:RNA polymerase II cis-regulatory region sequence-specific DNA binding"/>
    <property type="evidence" value="ECO:0007669"/>
    <property type="project" value="TreeGrafter"/>
</dbReference>
<dbReference type="PANTHER" id="PTHR11834:SF0">
    <property type="entry name" value="PROTEIN SCALLOPED"/>
    <property type="match status" value="1"/>
</dbReference>
<dbReference type="PRINTS" id="PR00065">
    <property type="entry name" value="TEADOMAIN"/>
</dbReference>
<protein>
    <recommendedName>
        <fullName evidence="6">TEA domain-containing protein</fullName>
    </recommendedName>
</protein>
<keyword evidence="2" id="KW-0805">Transcription regulation</keyword>
<sequence length="194" mass="22021">CGCNRDYVVDRLLSHCSVLALGQTTVDHNLRLSTHTHRQCVCVLGQADGQITLVCNQTKLIGHWDANGRGRNELIARYIKLRTGKTRTRKQVSSHIQVLARRRTKDSHGTYDSDEDLFDQEFGSELNRLIKPPTGPLRIQTHPISRNGDLQDKNGLTEEFSGNDCSSRTVTVAYWDSSENLRGKHFKENYNISR</sequence>
<feature type="domain" description="TEA" evidence="6">
    <location>
        <begin position="6"/>
        <end position="106"/>
    </location>
</feature>
<evidence type="ECO:0000259" key="6">
    <source>
        <dbReference type="PROSITE" id="PS51088"/>
    </source>
</evidence>
<dbReference type="InterPro" id="IPR000818">
    <property type="entry name" value="TEA/ATTS_dom"/>
</dbReference>
<proteinExistence type="predicted"/>
<dbReference type="InterPro" id="IPR038096">
    <property type="entry name" value="TEA/ATTS_sf"/>
</dbReference>
<comment type="subcellular location">
    <subcellularLocation>
        <location evidence="1">Nucleus</location>
    </subcellularLocation>
</comment>
<dbReference type="InterPro" id="IPR050937">
    <property type="entry name" value="TEC1_TEAD_TF"/>
</dbReference>
<evidence type="ECO:0000313" key="8">
    <source>
        <dbReference type="Proteomes" id="UP000243686"/>
    </source>
</evidence>
<feature type="non-terminal residue" evidence="7">
    <location>
        <position position="1"/>
    </location>
</feature>
<keyword evidence="4" id="KW-0539">Nucleus</keyword>
<dbReference type="Gene3D" id="6.10.20.40">
    <property type="entry name" value="TEA/ATTS domain"/>
    <property type="match status" value="1"/>
</dbReference>
<evidence type="ECO:0000256" key="1">
    <source>
        <dbReference type="ARBA" id="ARBA00004123"/>
    </source>
</evidence>
<evidence type="ECO:0000256" key="4">
    <source>
        <dbReference type="ARBA" id="ARBA00023242"/>
    </source>
</evidence>
<organism evidence="7 8">
    <name type="scientific">Opisthorchis viverrini</name>
    <name type="common">Southeast Asian liver fluke</name>
    <dbReference type="NCBI Taxonomy" id="6198"/>
    <lineage>
        <taxon>Eukaryota</taxon>
        <taxon>Metazoa</taxon>
        <taxon>Spiralia</taxon>
        <taxon>Lophotrochozoa</taxon>
        <taxon>Platyhelminthes</taxon>
        <taxon>Trematoda</taxon>
        <taxon>Digenea</taxon>
        <taxon>Opisthorchiida</taxon>
        <taxon>Opisthorchiata</taxon>
        <taxon>Opisthorchiidae</taxon>
        <taxon>Opisthorchis</taxon>
    </lineage>
</organism>
<keyword evidence="3" id="KW-0804">Transcription</keyword>
<evidence type="ECO:0000313" key="7">
    <source>
        <dbReference type="EMBL" id="OON23929.1"/>
    </source>
</evidence>
<gene>
    <name evidence="7" type="ORF">X801_00161</name>
</gene>
<accession>A0A1S8XB54</accession>
<dbReference type="GO" id="GO:0000981">
    <property type="term" value="F:DNA-binding transcription factor activity, RNA polymerase II-specific"/>
    <property type="evidence" value="ECO:0007669"/>
    <property type="project" value="TreeGrafter"/>
</dbReference>
<dbReference type="Pfam" id="PF01285">
    <property type="entry name" value="TEA"/>
    <property type="match status" value="1"/>
</dbReference>
<dbReference type="GO" id="GO:0048568">
    <property type="term" value="P:embryonic organ development"/>
    <property type="evidence" value="ECO:0007669"/>
    <property type="project" value="TreeGrafter"/>
</dbReference>
<evidence type="ECO:0000256" key="5">
    <source>
        <dbReference type="PROSITE-ProRule" id="PRU00505"/>
    </source>
</evidence>
<dbReference type="GO" id="GO:0035329">
    <property type="term" value="P:hippo signaling"/>
    <property type="evidence" value="ECO:0007669"/>
    <property type="project" value="TreeGrafter"/>
</dbReference>
<feature type="DNA-binding region" description="TEA" evidence="5">
    <location>
        <begin position="6"/>
        <end position="106"/>
    </location>
</feature>
<feature type="non-terminal residue" evidence="7">
    <location>
        <position position="194"/>
    </location>
</feature>
<dbReference type="PROSITE" id="PS00554">
    <property type="entry name" value="TEA_1"/>
    <property type="match status" value="1"/>
</dbReference>
<evidence type="ECO:0000256" key="3">
    <source>
        <dbReference type="ARBA" id="ARBA00023163"/>
    </source>
</evidence>
<evidence type="ECO:0000256" key="2">
    <source>
        <dbReference type="ARBA" id="ARBA00023015"/>
    </source>
</evidence>
<dbReference type="PROSITE" id="PS51088">
    <property type="entry name" value="TEA_2"/>
    <property type="match status" value="1"/>
</dbReference>
<dbReference type="EMBL" id="KV891472">
    <property type="protein sequence ID" value="OON23929.1"/>
    <property type="molecule type" value="Genomic_DNA"/>
</dbReference>
<dbReference type="GO" id="GO:0005634">
    <property type="term" value="C:nucleus"/>
    <property type="evidence" value="ECO:0007669"/>
    <property type="project" value="UniProtKB-SubCell"/>
</dbReference>
<keyword evidence="8" id="KW-1185">Reference proteome</keyword>
<dbReference type="SMART" id="SM00426">
    <property type="entry name" value="TEA"/>
    <property type="match status" value="1"/>
</dbReference>
<reference evidence="7 8" key="1">
    <citation type="submission" date="2015-03" db="EMBL/GenBank/DDBJ databases">
        <title>Draft genome of the nematode, Opisthorchis viverrini.</title>
        <authorList>
            <person name="Mitreva M."/>
        </authorList>
    </citation>
    <scope>NUCLEOTIDE SEQUENCE [LARGE SCALE GENOMIC DNA]</scope>
    <source>
        <strain evidence="7">Khon Kaen</strain>
    </source>
</reference>
<dbReference type="AlphaFoldDB" id="A0A1S8XB54"/>
<dbReference type="Proteomes" id="UP000243686">
    <property type="component" value="Unassembled WGS sequence"/>
</dbReference>
<dbReference type="PANTHER" id="PTHR11834">
    <property type="entry name" value="TRANSCRIPTIONAL ENHANCER FACTOR TEF RELATED"/>
    <property type="match status" value="1"/>
</dbReference>